<evidence type="ECO:0000313" key="8">
    <source>
        <dbReference type="EMBL" id="GEK57756.1"/>
    </source>
</evidence>
<dbReference type="Gene3D" id="1.10.101.10">
    <property type="entry name" value="PGBD-like superfamily/PGBD"/>
    <property type="match status" value="2"/>
</dbReference>
<dbReference type="InterPro" id="IPR038765">
    <property type="entry name" value="Papain-like_cys_pep_sf"/>
</dbReference>
<evidence type="ECO:0000256" key="3">
    <source>
        <dbReference type="ARBA" id="ARBA00022801"/>
    </source>
</evidence>
<dbReference type="STRING" id="1371.GCA_900166605_00412"/>
<feature type="region of interest" description="Disordered" evidence="5">
    <location>
        <begin position="94"/>
        <end position="129"/>
    </location>
</feature>
<dbReference type="SUPFAM" id="SSF54001">
    <property type="entry name" value="Cysteine proteinases"/>
    <property type="match status" value="1"/>
</dbReference>
<dbReference type="SUPFAM" id="SSF47090">
    <property type="entry name" value="PGBD-like"/>
    <property type="match status" value="2"/>
</dbReference>
<dbReference type="Gene3D" id="3.90.1720.10">
    <property type="entry name" value="endopeptidase domain like (from Nostoc punctiforme)"/>
    <property type="match status" value="1"/>
</dbReference>
<feature type="domain" description="NlpC/P60" evidence="7">
    <location>
        <begin position="206"/>
        <end position="323"/>
    </location>
</feature>
<feature type="signal peptide" evidence="6">
    <location>
        <begin position="1"/>
        <end position="23"/>
    </location>
</feature>
<keyword evidence="9" id="KW-1185">Reference proteome</keyword>
<evidence type="ECO:0000256" key="4">
    <source>
        <dbReference type="ARBA" id="ARBA00022807"/>
    </source>
</evidence>
<keyword evidence="6" id="KW-0732">Signal</keyword>
<keyword evidence="3" id="KW-0378">Hydrolase</keyword>
<keyword evidence="2" id="KW-0645">Protease</keyword>
<feature type="chain" id="PRO_5022694011" description="NlpC/P60 domain-containing protein" evidence="6">
    <location>
        <begin position="24"/>
        <end position="323"/>
    </location>
</feature>
<keyword evidence="4" id="KW-0788">Thiol protease</keyword>
<dbReference type="PROSITE" id="PS51935">
    <property type="entry name" value="NLPC_P60"/>
    <property type="match status" value="1"/>
</dbReference>
<dbReference type="GO" id="GO:0006508">
    <property type="term" value="P:proteolysis"/>
    <property type="evidence" value="ECO:0007669"/>
    <property type="project" value="UniProtKB-KW"/>
</dbReference>
<dbReference type="GO" id="GO:0008234">
    <property type="term" value="F:cysteine-type peptidase activity"/>
    <property type="evidence" value="ECO:0007669"/>
    <property type="project" value="UniProtKB-KW"/>
</dbReference>
<dbReference type="PANTHER" id="PTHR47053:SF1">
    <property type="entry name" value="MUREIN DD-ENDOPEPTIDASE MEPH-RELATED"/>
    <property type="match status" value="1"/>
</dbReference>
<dbReference type="OrthoDB" id="9813368at2"/>
<dbReference type="InterPro" id="IPR002477">
    <property type="entry name" value="Peptidoglycan-bd-like"/>
</dbReference>
<dbReference type="InterPro" id="IPR051202">
    <property type="entry name" value="Peptidase_C40"/>
</dbReference>
<feature type="region of interest" description="Disordered" evidence="5">
    <location>
        <begin position="181"/>
        <end position="205"/>
    </location>
</feature>
<dbReference type="EMBL" id="BJUN01000002">
    <property type="protein sequence ID" value="GEK57756.1"/>
    <property type="molecule type" value="Genomic_DNA"/>
</dbReference>
<evidence type="ECO:0000256" key="1">
    <source>
        <dbReference type="ARBA" id="ARBA00007074"/>
    </source>
</evidence>
<accession>A0A510Y357</accession>
<dbReference type="AlphaFoldDB" id="A0A510Y357"/>
<comment type="caution">
    <text evidence="8">The sequence shown here is derived from an EMBL/GenBank/DDBJ whole genome shotgun (WGS) entry which is preliminary data.</text>
</comment>
<dbReference type="PANTHER" id="PTHR47053">
    <property type="entry name" value="MUREIN DD-ENDOPEPTIDASE MEPH-RELATED"/>
    <property type="match status" value="1"/>
</dbReference>
<evidence type="ECO:0000313" key="9">
    <source>
        <dbReference type="Proteomes" id="UP000321051"/>
    </source>
</evidence>
<evidence type="ECO:0000259" key="7">
    <source>
        <dbReference type="PROSITE" id="PS51935"/>
    </source>
</evidence>
<comment type="similarity">
    <text evidence="1">Belongs to the peptidase C40 family.</text>
</comment>
<evidence type="ECO:0000256" key="5">
    <source>
        <dbReference type="SAM" id="MobiDB-lite"/>
    </source>
</evidence>
<dbReference type="Pfam" id="PF01471">
    <property type="entry name" value="PG_binding_1"/>
    <property type="match status" value="2"/>
</dbReference>
<evidence type="ECO:0000256" key="6">
    <source>
        <dbReference type="SAM" id="SignalP"/>
    </source>
</evidence>
<dbReference type="InterPro" id="IPR036365">
    <property type="entry name" value="PGBD-like_sf"/>
</dbReference>
<dbReference type="RefSeq" id="WP_094907661.1">
    <property type="nucleotide sequence ID" value="NZ_BJUN01000002.1"/>
</dbReference>
<dbReference type="Pfam" id="PF00877">
    <property type="entry name" value="NLPC_P60"/>
    <property type="match status" value="1"/>
</dbReference>
<evidence type="ECO:0000256" key="2">
    <source>
        <dbReference type="ARBA" id="ARBA00022670"/>
    </source>
</evidence>
<protein>
    <recommendedName>
        <fullName evidence="7">NlpC/P60 domain-containing protein</fullName>
    </recommendedName>
</protein>
<feature type="compositionally biased region" description="Low complexity" evidence="5">
    <location>
        <begin position="94"/>
        <end position="117"/>
    </location>
</feature>
<organism evidence="8 9">
    <name type="scientific">Marinococcus halophilus</name>
    <dbReference type="NCBI Taxonomy" id="1371"/>
    <lineage>
        <taxon>Bacteria</taxon>
        <taxon>Bacillati</taxon>
        <taxon>Bacillota</taxon>
        <taxon>Bacilli</taxon>
        <taxon>Bacillales</taxon>
        <taxon>Bacillaceae</taxon>
        <taxon>Marinococcus</taxon>
    </lineage>
</organism>
<sequence length="323" mass="33330">MKKFLFSAALAAGLLATPSVADAALGDQTLKVGHRNSDVKELQEYLKSEGYHSGAIDGVFGPVTASSLKSFQRAKSIGVDGVAGPITFSKMNLGSNSSSSSVSSNSSGSSSSSVSSSLRRGDRGSEVSSLQSTLKSKGFYNSYVDGVFGPVTDAAVKDFQRAAGIGVDGVVGPVTRKALSSNVTASSGNSSSSSSSNSSTVAGVSTGSSSAVVETGKQYMGTPYVWGGTTPSGFDCSGFVQYVMNQHGVKTKRTVAQMWTQVSKVSNPSVGDVVFYETRTGPSHMGFYVGNGKFLHAGASTGVTISDMKSSYWKSRYIGAGRF</sequence>
<dbReference type="InterPro" id="IPR000064">
    <property type="entry name" value="NLP_P60_dom"/>
</dbReference>
<name>A0A510Y357_MARHA</name>
<gene>
    <name evidence="8" type="ORF">MHA01_06610</name>
</gene>
<dbReference type="InterPro" id="IPR036366">
    <property type="entry name" value="PGBDSf"/>
</dbReference>
<reference evidence="8 9" key="1">
    <citation type="submission" date="2019-07" db="EMBL/GenBank/DDBJ databases">
        <title>Whole genome shotgun sequence of Marinococcus halophilus NBRC 102359.</title>
        <authorList>
            <person name="Hosoyama A."/>
            <person name="Uohara A."/>
            <person name="Ohji S."/>
            <person name="Ichikawa N."/>
        </authorList>
    </citation>
    <scope>NUCLEOTIDE SEQUENCE [LARGE SCALE GENOMIC DNA]</scope>
    <source>
        <strain evidence="8 9">NBRC 102359</strain>
    </source>
</reference>
<dbReference type="Proteomes" id="UP000321051">
    <property type="component" value="Unassembled WGS sequence"/>
</dbReference>
<proteinExistence type="inferred from homology"/>